<dbReference type="InterPro" id="IPR029063">
    <property type="entry name" value="SAM-dependent_MTases_sf"/>
</dbReference>
<evidence type="ECO:0000256" key="5">
    <source>
        <dbReference type="ARBA" id="ARBA00022490"/>
    </source>
</evidence>
<evidence type="ECO:0000256" key="6">
    <source>
        <dbReference type="ARBA" id="ARBA00022603"/>
    </source>
</evidence>
<keyword evidence="14" id="KW-1185">Reference proteome</keyword>
<dbReference type="OrthoDB" id="5143400at2"/>
<dbReference type="EMBL" id="VJZD01000074">
    <property type="protein sequence ID" value="MPY33418.1"/>
    <property type="molecule type" value="Genomic_DNA"/>
</dbReference>
<comment type="similarity">
    <text evidence="2">Belongs to the methyltransferase superfamily. L-isoaspartyl/D-aspartyl protein methyltransferase family.</text>
</comment>
<comment type="caution">
    <text evidence="13">The sequence shown here is derived from an EMBL/GenBank/DDBJ whole genome shotgun (WGS) entry which is preliminary data.</text>
</comment>
<name>A0A5N8VH67_9ACTN</name>
<dbReference type="PANTHER" id="PTHR11579:SF0">
    <property type="entry name" value="PROTEIN-L-ISOASPARTATE(D-ASPARTATE) O-METHYLTRANSFERASE"/>
    <property type="match status" value="1"/>
</dbReference>
<evidence type="ECO:0000256" key="9">
    <source>
        <dbReference type="ARBA" id="ARBA00030757"/>
    </source>
</evidence>
<dbReference type="NCBIfam" id="TIGR04188">
    <property type="entry name" value="methyltr_grsp"/>
    <property type="match status" value="1"/>
</dbReference>
<reference evidence="13 14" key="1">
    <citation type="submission" date="2019-07" db="EMBL/GenBank/DDBJ databases">
        <title>New species of Amycolatopsis and Streptomyces.</title>
        <authorList>
            <person name="Duangmal K."/>
            <person name="Teo W.F.A."/>
            <person name="Lipun K."/>
        </authorList>
    </citation>
    <scope>NUCLEOTIDE SEQUENCE [LARGE SCALE GENOMIC DNA]</scope>
    <source>
        <strain evidence="13 14">NBRC 109810</strain>
    </source>
</reference>
<gene>
    <name evidence="13" type="ORF">FNH09_19775</name>
</gene>
<protein>
    <recommendedName>
        <fullName evidence="4">Protein-L-isoaspartate O-methyltransferase</fullName>
        <ecNumber evidence="3">2.1.1.77</ecNumber>
    </recommendedName>
    <alternativeName>
        <fullName evidence="11">L-isoaspartyl protein carboxyl methyltransferase</fullName>
    </alternativeName>
    <alternativeName>
        <fullName evidence="9">Protein L-isoaspartyl methyltransferase</fullName>
    </alternativeName>
    <alternativeName>
        <fullName evidence="10">Protein-beta-aspartate methyltransferase</fullName>
    </alternativeName>
</protein>
<feature type="region of interest" description="Disordered" evidence="12">
    <location>
        <begin position="1"/>
        <end position="31"/>
    </location>
</feature>
<organism evidence="13 14">
    <name type="scientific">Streptomyces adustus</name>
    <dbReference type="NCBI Taxonomy" id="1609272"/>
    <lineage>
        <taxon>Bacteria</taxon>
        <taxon>Bacillati</taxon>
        <taxon>Actinomycetota</taxon>
        <taxon>Actinomycetes</taxon>
        <taxon>Kitasatosporales</taxon>
        <taxon>Streptomycetaceae</taxon>
        <taxon>Streptomyces</taxon>
    </lineage>
</organism>
<dbReference type="InterPro" id="IPR026448">
    <property type="entry name" value="Methyltr_grasp"/>
</dbReference>
<comment type="subcellular location">
    <subcellularLocation>
        <location evidence="1">Cytoplasm</location>
    </subcellularLocation>
</comment>
<sequence>MQPVRPVVLAGTRNRPADVRSPGRPPGKDDVNEQAQLHQQLLDTLTAGGSLRTKPWKDAAATIPRHEFLRDGYFRSVHGAVPAAWEPVLDNDPDWLTGCCQDQSLITQIAGSIVPADIQGRIMREPTSSSTLPSLVLRMLEDLHVEAGAQVLEIGTGTGYSTALLCTRLGESHVTSVEYDEDVAARARAALARQGMFPRLVIGDGLLGCAGAAPYDRIIATCAVHTVPAAWIEQTKPGGLILTTIGGWLGASELARLTVHDDNTASGPLLSGQVSFMLARPHQAPPLGLLPDLSAGKERQAVFGPDVLSDWTTRFVVQNAAPHAQRLTLEHDGRTEDVLIDITTGSWAALHNNHAERWTVRQNGPENLWDTIEEHLTRWHTDGTPALQEFTLTVTPNRQSLHW</sequence>
<evidence type="ECO:0000256" key="7">
    <source>
        <dbReference type="ARBA" id="ARBA00022679"/>
    </source>
</evidence>
<evidence type="ECO:0000313" key="14">
    <source>
        <dbReference type="Proteomes" id="UP000325849"/>
    </source>
</evidence>
<evidence type="ECO:0000256" key="10">
    <source>
        <dbReference type="ARBA" id="ARBA00031323"/>
    </source>
</evidence>
<keyword evidence="6 13" id="KW-0489">Methyltransferase</keyword>
<keyword evidence="5" id="KW-0963">Cytoplasm</keyword>
<dbReference type="GO" id="GO:0004719">
    <property type="term" value="F:protein-L-isoaspartate (D-aspartate) O-methyltransferase activity"/>
    <property type="evidence" value="ECO:0007669"/>
    <property type="project" value="UniProtKB-EC"/>
</dbReference>
<dbReference type="Gene3D" id="3.40.50.150">
    <property type="entry name" value="Vaccinia Virus protein VP39"/>
    <property type="match status" value="1"/>
</dbReference>
<keyword evidence="7 13" id="KW-0808">Transferase</keyword>
<evidence type="ECO:0000256" key="1">
    <source>
        <dbReference type="ARBA" id="ARBA00004496"/>
    </source>
</evidence>
<dbReference type="GO" id="GO:0005737">
    <property type="term" value="C:cytoplasm"/>
    <property type="evidence" value="ECO:0007669"/>
    <property type="project" value="UniProtKB-SubCell"/>
</dbReference>
<dbReference type="InterPro" id="IPR000682">
    <property type="entry name" value="PCMT"/>
</dbReference>
<dbReference type="GO" id="GO:0032259">
    <property type="term" value="P:methylation"/>
    <property type="evidence" value="ECO:0007669"/>
    <property type="project" value="UniProtKB-KW"/>
</dbReference>
<evidence type="ECO:0000256" key="4">
    <source>
        <dbReference type="ARBA" id="ARBA00013346"/>
    </source>
</evidence>
<dbReference type="CDD" id="cd02440">
    <property type="entry name" value="AdoMet_MTases"/>
    <property type="match status" value="1"/>
</dbReference>
<evidence type="ECO:0000256" key="12">
    <source>
        <dbReference type="SAM" id="MobiDB-lite"/>
    </source>
</evidence>
<dbReference type="EC" id="2.1.1.77" evidence="3"/>
<dbReference type="Pfam" id="PF01135">
    <property type="entry name" value="PCMT"/>
    <property type="match status" value="1"/>
</dbReference>
<proteinExistence type="inferred from homology"/>
<evidence type="ECO:0000256" key="11">
    <source>
        <dbReference type="ARBA" id="ARBA00031350"/>
    </source>
</evidence>
<evidence type="ECO:0000313" key="13">
    <source>
        <dbReference type="EMBL" id="MPY33418.1"/>
    </source>
</evidence>
<evidence type="ECO:0000256" key="2">
    <source>
        <dbReference type="ARBA" id="ARBA00005369"/>
    </source>
</evidence>
<keyword evidence="8" id="KW-0949">S-adenosyl-L-methionine</keyword>
<dbReference type="Proteomes" id="UP000325849">
    <property type="component" value="Unassembled WGS sequence"/>
</dbReference>
<accession>A0A5N8VH67</accession>
<evidence type="ECO:0000256" key="8">
    <source>
        <dbReference type="ARBA" id="ARBA00022691"/>
    </source>
</evidence>
<dbReference type="AlphaFoldDB" id="A0A5N8VH67"/>
<dbReference type="SUPFAM" id="SSF53335">
    <property type="entry name" value="S-adenosyl-L-methionine-dependent methyltransferases"/>
    <property type="match status" value="1"/>
</dbReference>
<dbReference type="PANTHER" id="PTHR11579">
    <property type="entry name" value="PROTEIN-L-ISOASPARTATE O-METHYLTRANSFERASE"/>
    <property type="match status" value="1"/>
</dbReference>
<evidence type="ECO:0000256" key="3">
    <source>
        <dbReference type="ARBA" id="ARBA00011890"/>
    </source>
</evidence>